<keyword evidence="4" id="KW-0813">Transport</keyword>
<keyword evidence="7 18" id="KW-0812">Transmembrane</keyword>
<keyword evidence="6" id="KW-0679">Respiratory chain</keyword>
<dbReference type="Gene3D" id="1.10.287.90">
    <property type="match status" value="1"/>
</dbReference>
<gene>
    <name evidence="21" type="ORF">HNQ88_000055</name>
</gene>
<feature type="domain" description="Cytochrome c" evidence="20">
    <location>
        <begin position="222"/>
        <end position="313"/>
    </location>
</feature>
<comment type="caution">
    <text evidence="21">The sequence shown here is derived from an EMBL/GenBank/DDBJ whole genome shotgun (WGS) entry which is preliminary data.</text>
</comment>
<dbReference type="GO" id="GO:0016020">
    <property type="term" value="C:membrane"/>
    <property type="evidence" value="ECO:0007669"/>
    <property type="project" value="UniProtKB-SubCell"/>
</dbReference>
<evidence type="ECO:0000256" key="17">
    <source>
        <dbReference type="PROSITE-ProRule" id="PRU00433"/>
    </source>
</evidence>
<dbReference type="EMBL" id="JAVDQD010000001">
    <property type="protein sequence ID" value="MDR6237079.1"/>
    <property type="molecule type" value="Genomic_DNA"/>
</dbReference>
<dbReference type="PROSITE" id="PS00078">
    <property type="entry name" value="COX2"/>
    <property type="match status" value="1"/>
</dbReference>
<dbReference type="InterPro" id="IPR002429">
    <property type="entry name" value="CcO_II-like_C"/>
</dbReference>
<keyword evidence="13" id="KW-0186">Copper</keyword>
<evidence type="ECO:0000313" key="21">
    <source>
        <dbReference type="EMBL" id="MDR6237079.1"/>
    </source>
</evidence>
<dbReference type="GO" id="GO:0005507">
    <property type="term" value="F:copper ion binding"/>
    <property type="evidence" value="ECO:0007669"/>
    <property type="project" value="InterPro"/>
</dbReference>
<dbReference type="SUPFAM" id="SSF49503">
    <property type="entry name" value="Cupredoxins"/>
    <property type="match status" value="1"/>
</dbReference>
<dbReference type="InterPro" id="IPR034236">
    <property type="entry name" value="CuRO_CcO_Caa3_II"/>
</dbReference>
<dbReference type="InterPro" id="IPR008972">
    <property type="entry name" value="Cupredoxin"/>
</dbReference>
<comment type="subcellular location">
    <subcellularLocation>
        <location evidence="1">Membrane</location>
        <topology evidence="1">Multi-pass membrane protein</topology>
    </subcellularLocation>
</comment>
<dbReference type="InterPro" id="IPR036909">
    <property type="entry name" value="Cyt_c-like_dom_sf"/>
</dbReference>
<evidence type="ECO:0000256" key="14">
    <source>
        <dbReference type="ARBA" id="ARBA00023136"/>
    </source>
</evidence>
<dbReference type="PANTHER" id="PTHR22888">
    <property type="entry name" value="CYTOCHROME C OXIDASE, SUBUNIT II"/>
    <property type="match status" value="1"/>
</dbReference>
<dbReference type="GO" id="GO:0020037">
    <property type="term" value="F:heme binding"/>
    <property type="evidence" value="ECO:0007669"/>
    <property type="project" value="InterPro"/>
</dbReference>
<evidence type="ECO:0000313" key="22">
    <source>
        <dbReference type="Proteomes" id="UP001185092"/>
    </source>
</evidence>
<keyword evidence="8 17" id="KW-0479">Metal-binding</keyword>
<evidence type="ECO:0000256" key="18">
    <source>
        <dbReference type="SAM" id="Phobius"/>
    </source>
</evidence>
<keyword evidence="14 18" id="KW-0472">Membrane</keyword>
<dbReference type="RefSeq" id="WP_338390294.1">
    <property type="nucleotide sequence ID" value="NZ_AP025305.1"/>
</dbReference>
<evidence type="ECO:0000256" key="5">
    <source>
        <dbReference type="ARBA" id="ARBA00022617"/>
    </source>
</evidence>
<name>A0AAE3XLD2_9BACT</name>
<evidence type="ECO:0000256" key="2">
    <source>
        <dbReference type="ARBA" id="ARBA00007866"/>
    </source>
</evidence>
<evidence type="ECO:0000256" key="7">
    <source>
        <dbReference type="ARBA" id="ARBA00022692"/>
    </source>
</evidence>
<dbReference type="InterPro" id="IPR036257">
    <property type="entry name" value="Cyt_c_oxidase_su2_TM_sf"/>
</dbReference>
<dbReference type="PROSITE" id="PS51007">
    <property type="entry name" value="CYTC"/>
    <property type="match status" value="1"/>
</dbReference>
<proteinExistence type="inferred from homology"/>
<evidence type="ECO:0000256" key="3">
    <source>
        <dbReference type="ARBA" id="ARBA00012949"/>
    </source>
</evidence>
<evidence type="ECO:0000256" key="11">
    <source>
        <dbReference type="ARBA" id="ARBA00022989"/>
    </source>
</evidence>
<dbReference type="Gene3D" id="2.60.40.420">
    <property type="entry name" value="Cupredoxins - blue copper proteins"/>
    <property type="match status" value="1"/>
</dbReference>
<dbReference type="InterPro" id="IPR045187">
    <property type="entry name" value="CcO_II"/>
</dbReference>
<sequence>MWESIDHIFKSSSEDTETMKQLFGYFLIAGGFVFAIVLGVTFYILRKFKVSDHSKQHFDTHESHKVEYLTIGFASVLVVSFLVLAIGAINKIQTPIPEGKEPDIIITGHQWWWEINYPSEGVVAANELHIPIEKRLLVRLESKDVIHDWYVPALGRKMDMIPGQSNYVWMQALEPGHYDGACNEYCGAQHAWMRILVVAHEQNEYEKWLADQKKKASIPQTALQKKGAKIFQDKVCSNCHAIQGTGAVAGIGPDLTHLGSRETLLGGKLRNGPGSLKDWLRDPQKVKPGAHMPDFLFTEEELNALTAYLYNLK</sequence>
<accession>A0AAE3XLD2</accession>
<comment type="function">
    <text evidence="15">Subunits I and II form the functional core of the enzyme complex. Electrons originating in cytochrome c are transferred via heme a and Cu(A) to the binuclear center formed by heme a3 and Cu(B).</text>
</comment>
<evidence type="ECO:0000256" key="9">
    <source>
        <dbReference type="ARBA" id="ARBA00022967"/>
    </source>
</evidence>
<dbReference type="InterPro" id="IPR001505">
    <property type="entry name" value="Copper_CuA"/>
</dbReference>
<dbReference type="Proteomes" id="UP001185092">
    <property type="component" value="Unassembled WGS sequence"/>
</dbReference>
<dbReference type="EC" id="7.1.1.9" evidence="3"/>
<dbReference type="NCBIfam" id="TIGR02866">
    <property type="entry name" value="CoxB"/>
    <property type="match status" value="1"/>
</dbReference>
<dbReference type="Pfam" id="PF00034">
    <property type="entry name" value="Cytochrom_C"/>
    <property type="match status" value="1"/>
</dbReference>
<reference evidence="21" key="1">
    <citation type="submission" date="2023-07" db="EMBL/GenBank/DDBJ databases">
        <title>Genomic Encyclopedia of Type Strains, Phase IV (KMG-IV): sequencing the most valuable type-strain genomes for metagenomic binning, comparative biology and taxonomic classification.</title>
        <authorList>
            <person name="Goeker M."/>
        </authorList>
    </citation>
    <scope>NUCLEOTIDE SEQUENCE</scope>
    <source>
        <strain evidence="21">DSM 26174</strain>
    </source>
</reference>
<dbReference type="AlphaFoldDB" id="A0AAE3XLD2"/>
<dbReference type="InterPro" id="IPR009056">
    <property type="entry name" value="Cyt_c-like_dom"/>
</dbReference>
<protein>
    <recommendedName>
        <fullName evidence="3">cytochrome-c oxidase</fullName>
        <ecNumber evidence="3">7.1.1.9</ecNumber>
    </recommendedName>
    <alternativeName>
        <fullName evidence="16">Cytochrome aa3 subunit 2</fullName>
    </alternativeName>
</protein>
<keyword evidence="11 18" id="KW-1133">Transmembrane helix</keyword>
<dbReference type="PANTHER" id="PTHR22888:SF9">
    <property type="entry name" value="CYTOCHROME C OXIDASE SUBUNIT 2"/>
    <property type="match status" value="1"/>
</dbReference>
<feature type="transmembrane region" description="Helical" evidence="18">
    <location>
        <begin position="66"/>
        <end position="89"/>
    </location>
</feature>
<comment type="similarity">
    <text evidence="2">Belongs to the cytochrome c oxidase subunit 2 family.</text>
</comment>
<evidence type="ECO:0000256" key="4">
    <source>
        <dbReference type="ARBA" id="ARBA00022448"/>
    </source>
</evidence>
<keyword evidence="10" id="KW-0249">Electron transport</keyword>
<dbReference type="PROSITE" id="PS50857">
    <property type="entry name" value="COX2_CUA"/>
    <property type="match status" value="1"/>
</dbReference>
<feature type="domain" description="Cytochrome oxidase subunit II copper A binding" evidence="19">
    <location>
        <begin position="99"/>
        <end position="211"/>
    </location>
</feature>
<organism evidence="21 22">
    <name type="scientific">Aureibacter tunicatorum</name>
    <dbReference type="NCBI Taxonomy" id="866807"/>
    <lineage>
        <taxon>Bacteria</taxon>
        <taxon>Pseudomonadati</taxon>
        <taxon>Bacteroidota</taxon>
        <taxon>Cytophagia</taxon>
        <taxon>Cytophagales</taxon>
        <taxon>Persicobacteraceae</taxon>
        <taxon>Aureibacter</taxon>
    </lineage>
</organism>
<evidence type="ECO:0000256" key="12">
    <source>
        <dbReference type="ARBA" id="ARBA00023004"/>
    </source>
</evidence>
<evidence type="ECO:0000256" key="13">
    <source>
        <dbReference type="ARBA" id="ARBA00023008"/>
    </source>
</evidence>
<evidence type="ECO:0000256" key="6">
    <source>
        <dbReference type="ARBA" id="ARBA00022660"/>
    </source>
</evidence>
<evidence type="ECO:0000256" key="16">
    <source>
        <dbReference type="ARBA" id="ARBA00031399"/>
    </source>
</evidence>
<dbReference type="CDD" id="cd04213">
    <property type="entry name" value="CuRO_CcO_Caa3_II"/>
    <property type="match status" value="1"/>
</dbReference>
<dbReference type="GO" id="GO:0016491">
    <property type="term" value="F:oxidoreductase activity"/>
    <property type="evidence" value="ECO:0007669"/>
    <property type="project" value="InterPro"/>
</dbReference>
<dbReference type="InterPro" id="IPR014222">
    <property type="entry name" value="Cyt_c_oxidase_su2"/>
</dbReference>
<evidence type="ECO:0000256" key="10">
    <source>
        <dbReference type="ARBA" id="ARBA00022982"/>
    </source>
</evidence>
<evidence type="ECO:0000256" key="1">
    <source>
        <dbReference type="ARBA" id="ARBA00004141"/>
    </source>
</evidence>
<keyword evidence="5 17" id="KW-0349">Heme</keyword>
<keyword evidence="9" id="KW-1278">Translocase</keyword>
<feature type="transmembrane region" description="Helical" evidence="18">
    <location>
        <begin position="22"/>
        <end position="45"/>
    </location>
</feature>
<evidence type="ECO:0000256" key="8">
    <source>
        <dbReference type="ARBA" id="ARBA00022723"/>
    </source>
</evidence>
<evidence type="ECO:0000259" key="20">
    <source>
        <dbReference type="PROSITE" id="PS51007"/>
    </source>
</evidence>
<dbReference type="SUPFAM" id="SSF46626">
    <property type="entry name" value="Cytochrome c"/>
    <property type="match status" value="1"/>
</dbReference>
<evidence type="ECO:0000256" key="15">
    <source>
        <dbReference type="ARBA" id="ARBA00024688"/>
    </source>
</evidence>
<evidence type="ECO:0000259" key="19">
    <source>
        <dbReference type="PROSITE" id="PS50857"/>
    </source>
</evidence>
<keyword evidence="12 17" id="KW-0408">Iron</keyword>
<dbReference type="Pfam" id="PF00116">
    <property type="entry name" value="COX2"/>
    <property type="match status" value="1"/>
</dbReference>
<keyword evidence="22" id="KW-1185">Reference proteome</keyword>
<dbReference type="GO" id="GO:0042773">
    <property type="term" value="P:ATP synthesis coupled electron transport"/>
    <property type="evidence" value="ECO:0007669"/>
    <property type="project" value="TreeGrafter"/>
</dbReference>
<dbReference type="GO" id="GO:0004129">
    <property type="term" value="F:cytochrome-c oxidase activity"/>
    <property type="evidence" value="ECO:0007669"/>
    <property type="project" value="UniProtKB-EC"/>
</dbReference>